<evidence type="ECO:0000313" key="1">
    <source>
        <dbReference type="EMBL" id="SIO94812.1"/>
    </source>
</evidence>
<evidence type="ECO:0000313" key="2">
    <source>
        <dbReference type="Proteomes" id="UP000184774"/>
    </source>
</evidence>
<sequence length="46" mass="5448">MGFSLLKEKTNRQLREIYMMTEDGITLLYEFEHQIYNPHATIDAEG</sequence>
<proteinExistence type="predicted"/>
<protein>
    <submittedName>
        <fullName evidence="1">Uncharacterized protein</fullName>
    </submittedName>
</protein>
<accession>A0A1N6M5U8</accession>
<dbReference type="Proteomes" id="UP000184774">
    <property type="component" value="Unassembled WGS sequence"/>
</dbReference>
<organism evidence="1 2">
    <name type="scientific">Vibrio spartinae</name>
    <dbReference type="NCBI Taxonomy" id="1918945"/>
    <lineage>
        <taxon>Bacteria</taxon>
        <taxon>Pseudomonadati</taxon>
        <taxon>Pseudomonadota</taxon>
        <taxon>Gammaproteobacteria</taxon>
        <taxon>Vibrionales</taxon>
        <taxon>Vibrionaceae</taxon>
        <taxon>Vibrio</taxon>
    </lineage>
</organism>
<dbReference type="EMBL" id="FSSB01000016">
    <property type="protein sequence ID" value="SIO94812.1"/>
    <property type="molecule type" value="Genomic_DNA"/>
</dbReference>
<dbReference type="AlphaFoldDB" id="A0A1N6M5U8"/>
<reference evidence="1 2" key="1">
    <citation type="submission" date="2016-12" db="EMBL/GenBank/DDBJ databases">
        <authorList>
            <person name="Song W.-J."/>
            <person name="Kurnit D.M."/>
        </authorList>
    </citation>
    <scope>NUCLEOTIDE SEQUENCE [LARGE SCALE GENOMIC DNA]</scope>
    <source>
        <strain evidence="1 2">CECT 9026</strain>
    </source>
</reference>
<gene>
    <name evidence="1" type="ORF">VSP9026_02542</name>
</gene>
<name>A0A1N6M5U8_9VIBR</name>